<name>A0A9D2TGR6_9MICO</name>
<dbReference type="InterPro" id="IPR022684">
    <property type="entry name" value="Calpain_cysteine_protease"/>
</dbReference>
<evidence type="ECO:0000259" key="3">
    <source>
        <dbReference type="PROSITE" id="PS50203"/>
    </source>
</evidence>
<dbReference type="InterPro" id="IPR000169">
    <property type="entry name" value="Pept_cys_AS"/>
</dbReference>
<dbReference type="PRINTS" id="PR00704">
    <property type="entry name" value="CALPAIN"/>
</dbReference>
<feature type="domain" description="Calpain catalytic" evidence="3">
    <location>
        <begin position="155"/>
        <end position="339"/>
    </location>
</feature>
<dbReference type="AlphaFoldDB" id="A0A9D2TGR6"/>
<reference evidence="4" key="1">
    <citation type="journal article" date="2021" name="PeerJ">
        <title>Extensive microbial diversity within the chicken gut microbiome revealed by metagenomics and culture.</title>
        <authorList>
            <person name="Gilroy R."/>
            <person name="Ravi A."/>
            <person name="Getino M."/>
            <person name="Pursley I."/>
            <person name="Horton D.L."/>
            <person name="Alikhan N.F."/>
            <person name="Baker D."/>
            <person name="Gharbi K."/>
            <person name="Hall N."/>
            <person name="Watson M."/>
            <person name="Adriaenssens E.M."/>
            <person name="Foster-Nyarko E."/>
            <person name="Jarju S."/>
            <person name="Secka A."/>
            <person name="Antonio M."/>
            <person name="Oren A."/>
            <person name="Chaudhuri R.R."/>
            <person name="La Ragione R."/>
            <person name="Hildebrand F."/>
            <person name="Pallen M.J."/>
        </authorList>
    </citation>
    <scope>NUCLEOTIDE SEQUENCE</scope>
    <source>
        <strain evidence="4">CHK130-7132</strain>
    </source>
</reference>
<gene>
    <name evidence="4" type="ORF">H9932_00800</name>
</gene>
<evidence type="ECO:0000313" key="4">
    <source>
        <dbReference type="EMBL" id="HJC68203.1"/>
    </source>
</evidence>
<dbReference type="InterPro" id="IPR001300">
    <property type="entry name" value="Peptidase_C2_calpain_cat"/>
</dbReference>
<keyword evidence="2" id="KW-0645">Protease</keyword>
<reference evidence="4" key="2">
    <citation type="submission" date="2021-04" db="EMBL/GenBank/DDBJ databases">
        <authorList>
            <person name="Gilroy R."/>
        </authorList>
    </citation>
    <scope>NUCLEOTIDE SEQUENCE</scope>
    <source>
        <strain evidence="4">CHK130-7132</strain>
    </source>
</reference>
<comment type="similarity">
    <text evidence="1">Belongs to the peptidase C2 family.</text>
</comment>
<evidence type="ECO:0000313" key="5">
    <source>
        <dbReference type="Proteomes" id="UP000823854"/>
    </source>
</evidence>
<proteinExistence type="inferred from homology"/>
<dbReference type="InterPro" id="IPR038765">
    <property type="entry name" value="Papain-like_cys_pep_sf"/>
</dbReference>
<sequence>MDFLGADTAQLLEQARALRTGDERVTAVREALETTVAAAAWTGPDAADFRETWRACSAQLAEVAGKLGSGAEHLAAEAVQQDAASDPAGQVDPAAYDGLLGGESWSDVINFVERVGDPFRDTVDTEHLGGSYSDLHPDWSPEDIGLTEEDIEAAEMQQGTLGDCWYLAAIMAAQQTDPGLLAENITGLGSPPGAEGWDVELYIDGEWRTVPVSPDEITVNGSRRVEGTTWADGEPGFMSIYERAMINAHDGRPSAVSADTPAAGLEMITGGEVETSTLAGQPSFEEYREALDSGRPVTVMTDPIAPIGPASDELVAAHVYQVSGYDAETGEIILTNPHGSNSSSVQEVRVDPEDPMFANDIVMTGIGES</sequence>
<keyword evidence="2" id="KW-0788">Thiol protease</keyword>
<comment type="caution">
    <text evidence="4">The sequence shown here is derived from an EMBL/GenBank/DDBJ whole genome shotgun (WGS) entry which is preliminary data.</text>
</comment>
<dbReference type="GO" id="GO:0006508">
    <property type="term" value="P:proteolysis"/>
    <property type="evidence" value="ECO:0007669"/>
    <property type="project" value="UniProtKB-KW"/>
</dbReference>
<dbReference type="Pfam" id="PF00648">
    <property type="entry name" value="Peptidase_C2"/>
    <property type="match status" value="1"/>
</dbReference>
<keyword evidence="2" id="KW-0378">Hydrolase</keyword>
<dbReference type="PROSITE" id="PS50203">
    <property type="entry name" value="CALPAIN_CAT"/>
    <property type="match status" value="1"/>
</dbReference>
<accession>A0A9D2TGR6</accession>
<evidence type="ECO:0000256" key="1">
    <source>
        <dbReference type="ARBA" id="ARBA00007623"/>
    </source>
</evidence>
<evidence type="ECO:0000256" key="2">
    <source>
        <dbReference type="PROSITE-ProRule" id="PRU00239"/>
    </source>
</evidence>
<dbReference type="GO" id="GO:0004198">
    <property type="term" value="F:calcium-dependent cysteine-type endopeptidase activity"/>
    <property type="evidence" value="ECO:0007669"/>
    <property type="project" value="InterPro"/>
</dbReference>
<organism evidence="4 5">
    <name type="scientific">Candidatus Brachybacterium intestinipullorum</name>
    <dbReference type="NCBI Taxonomy" id="2838512"/>
    <lineage>
        <taxon>Bacteria</taxon>
        <taxon>Bacillati</taxon>
        <taxon>Actinomycetota</taxon>
        <taxon>Actinomycetes</taxon>
        <taxon>Micrococcales</taxon>
        <taxon>Dermabacteraceae</taxon>
        <taxon>Brachybacterium</taxon>
    </lineage>
</organism>
<protein>
    <recommendedName>
        <fullName evidence="3">Calpain catalytic domain-containing protein</fullName>
    </recommendedName>
</protein>
<feature type="active site" evidence="2">
    <location>
        <position position="164"/>
    </location>
</feature>
<feature type="active site" evidence="2">
    <location>
        <position position="318"/>
    </location>
</feature>
<dbReference type="EMBL" id="DWWC01000019">
    <property type="protein sequence ID" value="HJC68203.1"/>
    <property type="molecule type" value="Genomic_DNA"/>
</dbReference>
<dbReference type="Proteomes" id="UP000823854">
    <property type="component" value="Unassembled WGS sequence"/>
</dbReference>
<feature type="active site" evidence="2">
    <location>
        <position position="336"/>
    </location>
</feature>
<dbReference type="SUPFAM" id="SSF54001">
    <property type="entry name" value="Cysteine proteinases"/>
    <property type="match status" value="1"/>
</dbReference>
<dbReference type="PROSITE" id="PS00139">
    <property type="entry name" value="THIOL_PROTEASE_CYS"/>
    <property type="match status" value="1"/>
</dbReference>